<keyword evidence="5" id="KW-1185">Reference proteome</keyword>
<dbReference type="Proteomes" id="UP001622370">
    <property type="component" value="Unassembled WGS sequence"/>
</dbReference>
<feature type="compositionally biased region" description="Polar residues" evidence="1">
    <location>
        <begin position="120"/>
        <end position="130"/>
    </location>
</feature>
<evidence type="ECO:0000313" key="2">
    <source>
        <dbReference type="EMBL" id="ATA89890.1"/>
    </source>
</evidence>
<evidence type="ECO:0000256" key="1">
    <source>
        <dbReference type="SAM" id="MobiDB-lite"/>
    </source>
</evidence>
<reference evidence="4" key="3">
    <citation type="submission" date="2017-06" db="EMBL/GenBank/DDBJ databases">
        <title>Capnocytophaga spp. assemblies.</title>
        <authorList>
            <person name="Gulvik C.A."/>
        </authorList>
    </citation>
    <scope>NUCLEOTIDE SEQUENCE [LARGE SCALE GENOMIC DNA]</scope>
    <source>
        <strain evidence="4">H2177</strain>
    </source>
</reference>
<dbReference type="AlphaFoldDB" id="A0A250FXP9"/>
<reference evidence="3" key="4">
    <citation type="submission" date="2024-10" db="EMBL/GenBank/DDBJ databases">
        <authorList>
            <person name="Bergman P."/>
            <person name="Andersson A.F."/>
            <person name="Zangenah S."/>
            <person name="Abbasi N."/>
        </authorList>
    </citation>
    <scope>NUCLEOTIDE SEQUENCE</scope>
    <source>
        <strain evidence="3">W5</strain>
    </source>
</reference>
<dbReference type="InterPro" id="IPR012340">
    <property type="entry name" value="NA-bd_OB-fold"/>
</dbReference>
<proteinExistence type="predicted"/>
<accession>A0A250FXP9</accession>
<evidence type="ECO:0000313" key="3">
    <source>
        <dbReference type="EMBL" id="MFK8293747.1"/>
    </source>
</evidence>
<dbReference type="InterPro" id="IPR021474">
    <property type="entry name" value="DUF3127"/>
</dbReference>
<dbReference type="SUPFAM" id="SSF50249">
    <property type="entry name" value="Nucleic acid-binding proteins"/>
    <property type="match status" value="1"/>
</dbReference>
<gene>
    <name evidence="3" type="ORF">ACI76L_08140</name>
    <name evidence="2" type="ORF">CGC58_09225</name>
</gene>
<protein>
    <submittedName>
        <fullName evidence="3">DUF3127 domain-containing protein</fullName>
    </submittedName>
</protein>
<dbReference type="EMBL" id="CP022387">
    <property type="protein sequence ID" value="ATA89890.1"/>
    <property type="molecule type" value="Genomic_DNA"/>
</dbReference>
<name>A0A250FXP9_9FLAO</name>
<dbReference type="KEGG" id="csto:CGC58_09225"/>
<evidence type="ECO:0000313" key="4">
    <source>
        <dbReference type="Proteomes" id="UP000217348"/>
    </source>
</evidence>
<reference evidence="2" key="2">
    <citation type="journal article" date="2017" name="Genome Announc.">
        <title>Twelve Complete Reference Genomes of Clinical Isolates in the Capnocytophaga Genus.</title>
        <authorList>
            <person name="Villarma A."/>
            <person name="Gulvik C.A."/>
            <person name="Rowe L.A."/>
            <person name="Sheth M."/>
            <person name="Juieng P."/>
            <person name="Nicholson A.C."/>
            <person name="Loparev V.N."/>
            <person name="McQuiston J.R."/>
        </authorList>
    </citation>
    <scope>NUCLEOTIDE SEQUENCE</scope>
    <source>
        <strain evidence="2">H2177</strain>
    </source>
</reference>
<evidence type="ECO:0000313" key="5">
    <source>
        <dbReference type="Proteomes" id="UP001622370"/>
    </source>
</evidence>
<dbReference type="Gene3D" id="2.40.50.140">
    <property type="entry name" value="Nucleic acid-binding proteins"/>
    <property type="match status" value="1"/>
</dbReference>
<dbReference type="OrthoDB" id="598142at2"/>
<reference evidence="3 5" key="1">
    <citation type="journal article" date="2016" name="Sci. Rep.">
        <title>Whole genome sequencing identifies a novel species of the genus Capnocytophaga isolated from dog and cat bite wounds in humans.</title>
        <authorList>
            <person name="Zangenah S."/>
            <person name="Abbasi N."/>
            <person name="Andersson A.F."/>
            <person name="Bergman P."/>
        </authorList>
    </citation>
    <scope>NUCLEOTIDE SEQUENCE [LARGE SCALE GENOMIC DNA]</scope>
    <source>
        <strain evidence="3 5">W5</strain>
    </source>
</reference>
<feature type="region of interest" description="Disordered" evidence="1">
    <location>
        <begin position="97"/>
        <end position="157"/>
    </location>
</feature>
<feature type="compositionally biased region" description="Low complexity" evidence="1">
    <location>
        <begin position="97"/>
        <end position="119"/>
    </location>
</feature>
<dbReference type="Pfam" id="PF11325">
    <property type="entry name" value="DUF3127"/>
    <property type="match status" value="1"/>
</dbReference>
<dbReference type="EMBL" id="JBJGWJ010000005">
    <property type="protein sequence ID" value="MFK8293747.1"/>
    <property type="molecule type" value="Genomic_DNA"/>
</dbReference>
<dbReference type="Proteomes" id="UP000217348">
    <property type="component" value="Chromosome"/>
</dbReference>
<sequence length="157" mass="18362">MELQGRIKLISNTQTFGTNGFQKREVVITTEEQYPQHVIFEFTQEKCALLDAFRVGQLVKISFNVRGREWINPQGEAKYFNSLQGWRIENMEMAQQAYQQQQYQQPYPNQQYQQPYQQQTYGGNPSFPNQVTPPPMPPQGGFETTHTNTEDFDDLPF</sequence>
<organism evidence="2 4">
    <name type="scientific">Capnocytophaga stomatis</name>
    <dbReference type="NCBI Taxonomy" id="1848904"/>
    <lineage>
        <taxon>Bacteria</taxon>
        <taxon>Pseudomonadati</taxon>
        <taxon>Bacteroidota</taxon>
        <taxon>Flavobacteriia</taxon>
        <taxon>Flavobacteriales</taxon>
        <taxon>Flavobacteriaceae</taxon>
        <taxon>Capnocytophaga</taxon>
    </lineage>
</organism>
<dbReference type="RefSeq" id="WP_095896448.1">
    <property type="nucleotide sequence ID" value="NZ_BOPJ01000004.1"/>
</dbReference>